<evidence type="ECO:0000256" key="2">
    <source>
        <dbReference type="ARBA" id="ARBA00022603"/>
    </source>
</evidence>
<dbReference type="InterPro" id="IPR036388">
    <property type="entry name" value="WH-like_DNA-bd_sf"/>
</dbReference>
<dbReference type="InterPro" id="IPR036217">
    <property type="entry name" value="MethylDNA_cys_MeTrfase_DNAb"/>
</dbReference>
<comment type="caution">
    <text evidence="8">The sequence shown here is derived from an EMBL/GenBank/DDBJ whole genome shotgun (WGS) entry which is preliminary data.</text>
</comment>
<dbReference type="EMBL" id="JAJEQM010000001">
    <property type="protein sequence ID" value="MCC2209214.1"/>
    <property type="molecule type" value="Genomic_DNA"/>
</dbReference>
<proteinExistence type="predicted"/>
<keyword evidence="9" id="KW-1185">Reference proteome</keyword>
<reference evidence="8 9" key="1">
    <citation type="submission" date="2021-10" db="EMBL/GenBank/DDBJ databases">
        <title>Anaerobic single-cell dispensing facilitates the cultivation of human gut bacteria.</title>
        <authorList>
            <person name="Afrizal A."/>
        </authorList>
    </citation>
    <scope>NUCLEOTIDE SEQUENCE [LARGE SCALE GENOMIC DNA]</scope>
    <source>
        <strain evidence="8 9">CLA-AA-H232</strain>
    </source>
</reference>
<dbReference type="PANTHER" id="PTHR42942:SF1">
    <property type="entry name" value="ALKYLTRANSFERASE-LIKE PROTEIN 1"/>
    <property type="match status" value="1"/>
</dbReference>
<gene>
    <name evidence="8" type="ORF">LKE05_00150</name>
</gene>
<evidence type="ECO:0000256" key="5">
    <source>
        <dbReference type="ARBA" id="ARBA00023204"/>
    </source>
</evidence>
<dbReference type="Gene3D" id="1.10.10.10">
    <property type="entry name" value="Winged helix-like DNA-binding domain superfamily/Winged helix DNA-binding domain"/>
    <property type="match status" value="1"/>
</dbReference>
<dbReference type="RefSeq" id="WP_117968353.1">
    <property type="nucleotide sequence ID" value="NZ_JAJEQM010000001.1"/>
</dbReference>
<keyword evidence="5" id="KW-0234">DNA repair</keyword>
<keyword evidence="2" id="KW-0489">Methyltransferase</keyword>
<dbReference type="GO" id="GO:0032259">
    <property type="term" value="P:methylation"/>
    <property type="evidence" value="ECO:0007669"/>
    <property type="project" value="UniProtKB-KW"/>
</dbReference>
<evidence type="ECO:0000256" key="4">
    <source>
        <dbReference type="ARBA" id="ARBA00022763"/>
    </source>
</evidence>
<evidence type="ECO:0000256" key="1">
    <source>
        <dbReference type="ARBA" id="ARBA00001286"/>
    </source>
</evidence>
<dbReference type="SUPFAM" id="SSF46767">
    <property type="entry name" value="Methylated DNA-protein cysteine methyltransferase, C-terminal domain"/>
    <property type="match status" value="1"/>
</dbReference>
<dbReference type="PROSITE" id="PS00374">
    <property type="entry name" value="MGMT"/>
    <property type="match status" value="1"/>
</dbReference>
<feature type="domain" description="Methylated-DNA-[protein]-cysteine S-methyltransferase DNA binding" evidence="7">
    <location>
        <begin position="4"/>
        <end position="86"/>
    </location>
</feature>
<keyword evidence="3" id="KW-0808">Transferase</keyword>
<name>A0AAE3J873_9FIRM</name>
<dbReference type="GO" id="GO:0003908">
    <property type="term" value="F:methylated-DNA-[protein]-cysteine S-methyltransferase activity"/>
    <property type="evidence" value="ECO:0007669"/>
    <property type="project" value="UniProtKB-EC"/>
</dbReference>
<evidence type="ECO:0000256" key="6">
    <source>
        <dbReference type="ARBA" id="ARBA00049348"/>
    </source>
</evidence>
<dbReference type="CDD" id="cd06445">
    <property type="entry name" value="ATase"/>
    <property type="match status" value="1"/>
</dbReference>
<keyword evidence="4" id="KW-0227">DNA damage</keyword>
<organism evidence="8 9">
    <name type="scientific">Hominilimicola fabiformis</name>
    <dbReference type="NCBI Taxonomy" id="2885356"/>
    <lineage>
        <taxon>Bacteria</taxon>
        <taxon>Bacillati</taxon>
        <taxon>Bacillota</taxon>
        <taxon>Clostridia</taxon>
        <taxon>Eubacteriales</taxon>
        <taxon>Oscillospiraceae</taxon>
        <taxon>Hominilimicola</taxon>
    </lineage>
</organism>
<dbReference type="Proteomes" id="UP001198242">
    <property type="component" value="Unassembled WGS sequence"/>
</dbReference>
<comment type="catalytic activity">
    <reaction evidence="1">
        <text>a 4-O-methyl-thymidine in DNA + L-cysteinyl-[protein] = a thymidine in DNA + S-methyl-L-cysteinyl-[protein]</text>
        <dbReference type="Rhea" id="RHEA:53428"/>
        <dbReference type="Rhea" id="RHEA-COMP:10131"/>
        <dbReference type="Rhea" id="RHEA-COMP:10132"/>
        <dbReference type="Rhea" id="RHEA-COMP:13555"/>
        <dbReference type="Rhea" id="RHEA-COMP:13556"/>
        <dbReference type="ChEBI" id="CHEBI:29950"/>
        <dbReference type="ChEBI" id="CHEBI:82612"/>
        <dbReference type="ChEBI" id="CHEBI:137386"/>
        <dbReference type="ChEBI" id="CHEBI:137387"/>
        <dbReference type="EC" id="2.1.1.63"/>
    </reaction>
</comment>
<protein>
    <submittedName>
        <fullName evidence="8">MGMT family protein</fullName>
    </submittedName>
</protein>
<sequence>MMKNFYEKVYDIVAQIPKGTVTTYGCIAMRLGNIRLSRLVGNALHANIDPVNIPCHRVVNREGKLAPMYVFGGIDAQKERLENEGVVVDGDKVDLKKYLWR</sequence>
<accession>A0AAE3J873</accession>
<dbReference type="InterPro" id="IPR052520">
    <property type="entry name" value="ATL_DNA_repair"/>
</dbReference>
<dbReference type="PANTHER" id="PTHR42942">
    <property type="entry name" value="6-O-METHYLGUANINE DNA METHYLTRANSFERASE"/>
    <property type="match status" value="1"/>
</dbReference>
<dbReference type="GO" id="GO:0006281">
    <property type="term" value="P:DNA repair"/>
    <property type="evidence" value="ECO:0007669"/>
    <property type="project" value="UniProtKB-KW"/>
</dbReference>
<evidence type="ECO:0000313" key="9">
    <source>
        <dbReference type="Proteomes" id="UP001198242"/>
    </source>
</evidence>
<dbReference type="InterPro" id="IPR014048">
    <property type="entry name" value="MethylDNA_cys_MeTrfase_DNA-bd"/>
</dbReference>
<evidence type="ECO:0000313" key="8">
    <source>
        <dbReference type="EMBL" id="MCC2209214.1"/>
    </source>
</evidence>
<comment type="catalytic activity">
    <reaction evidence="6">
        <text>a 6-O-methyl-2'-deoxyguanosine in DNA + L-cysteinyl-[protein] = S-methyl-L-cysteinyl-[protein] + a 2'-deoxyguanosine in DNA</text>
        <dbReference type="Rhea" id="RHEA:24000"/>
        <dbReference type="Rhea" id="RHEA-COMP:10131"/>
        <dbReference type="Rhea" id="RHEA-COMP:10132"/>
        <dbReference type="Rhea" id="RHEA-COMP:11367"/>
        <dbReference type="Rhea" id="RHEA-COMP:11368"/>
        <dbReference type="ChEBI" id="CHEBI:29950"/>
        <dbReference type="ChEBI" id="CHEBI:82612"/>
        <dbReference type="ChEBI" id="CHEBI:85445"/>
        <dbReference type="ChEBI" id="CHEBI:85448"/>
        <dbReference type="EC" id="2.1.1.63"/>
    </reaction>
</comment>
<evidence type="ECO:0000259" key="7">
    <source>
        <dbReference type="Pfam" id="PF01035"/>
    </source>
</evidence>
<dbReference type="Pfam" id="PF01035">
    <property type="entry name" value="DNA_binding_1"/>
    <property type="match status" value="1"/>
</dbReference>
<dbReference type="AlphaFoldDB" id="A0AAE3J873"/>
<dbReference type="NCBIfam" id="TIGR00589">
    <property type="entry name" value="ogt"/>
    <property type="match status" value="1"/>
</dbReference>
<evidence type="ECO:0000256" key="3">
    <source>
        <dbReference type="ARBA" id="ARBA00022679"/>
    </source>
</evidence>
<dbReference type="InterPro" id="IPR001497">
    <property type="entry name" value="MethylDNA_cys_MeTrfase_AS"/>
</dbReference>